<evidence type="ECO:0000313" key="4">
    <source>
        <dbReference type="Proteomes" id="UP000466445"/>
    </source>
</evidence>
<feature type="chain" id="PRO_5039084400" description="PknH-like extracellular domain-containing protein" evidence="1">
    <location>
        <begin position="22"/>
        <end position="227"/>
    </location>
</feature>
<dbReference type="KEGG" id="msar:MSAR_04530"/>
<gene>
    <name evidence="3" type="ORF">MSAR_04530</name>
</gene>
<keyword evidence="4" id="KW-1185">Reference proteome</keyword>
<organism evidence="3 4">
    <name type="scientific">Mycolicibacterium sarraceniae</name>
    <dbReference type="NCBI Taxonomy" id="1534348"/>
    <lineage>
        <taxon>Bacteria</taxon>
        <taxon>Bacillati</taxon>
        <taxon>Actinomycetota</taxon>
        <taxon>Actinomycetes</taxon>
        <taxon>Mycobacteriales</taxon>
        <taxon>Mycobacteriaceae</taxon>
        <taxon>Mycolicibacterium</taxon>
    </lineage>
</organism>
<evidence type="ECO:0000259" key="2">
    <source>
        <dbReference type="Pfam" id="PF14032"/>
    </source>
</evidence>
<accession>A0A7I7SK38</accession>
<dbReference type="InterPro" id="IPR026954">
    <property type="entry name" value="PknH-like_Extracell"/>
</dbReference>
<keyword evidence="1" id="KW-0732">Signal</keyword>
<dbReference type="EMBL" id="AP022595">
    <property type="protein sequence ID" value="BBY57317.1"/>
    <property type="molecule type" value="Genomic_DNA"/>
</dbReference>
<evidence type="ECO:0000313" key="3">
    <source>
        <dbReference type="EMBL" id="BBY57317.1"/>
    </source>
</evidence>
<dbReference type="Gene3D" id="3.40.1000.70">
    <property type="entry name" value="PknH-like extracellular domain"/>
    <property type="match status" value="1"/>
</dbReference>
<dbReference type="InterPro" id="IPR038232">
    <property type="entry name" value="PknH-like_Extracell_sf"/>
</dbReference>
<proteinExistence type="predicted"/>
<protein>
    <recommendedName>
        <fullName evidence="2">PknH-like extracellular domain-containing protein</fullName>
    </recommendedName>
</protein>
<name>A0A7I7SK38_9MYCO</name>
<feature type="domain" description="PknH-like extracellular" evidence="2">
    <location>
        <begin position="41"/>
        <end position="208"/>
    </location>
</feature>
<feature type="signal peptide" evidence="1">
    <location>
        <begin position="1"/>
        <end position="21"/>
    </location>
</feature>
<dbReference type="Proteomes" id="UP000466445">
    <property type="component" value="Chromosome"/>
</dbReference>
<evidence type="ECO:0000256" key="1">
    <source>
        <dbReference type="SAM" id="SignalP"/>
    </source>
</evidence>
<dbReference type="Pfam" id="PF14032">
    <property type="entry name" value="PknH_C"/>
    <property type="match status" value="1"/>
</dbReference>
<dbReference type="AlphaFoldDB" id="A0A7I7SK38"/>
<sequence>MRLPPVLGVLGAAAVMLAGCAQTVGGTAVSNPAQGIKPLRADDTEQVLIGPAALHDIVGVKLQVDADQTRPIPGSSAVPACSALDAAGMAAFLGDEWLGLHVMLFTDGDRHDHVVAEAVAIYPEAASAASQFMTGTKNAKACDGQRALSTGGDAAWKFTVPDITADTVRWNKQQIGIPFNWTCHAEARLRNNAIVQAMACQGDDGGQVTVTRMTDQMSASIWELSGR</sequence>
<dbReference type="PROSITE" id="PS51257">
    <property type="entry name" value="PROKAR_LIPOPROTEIN"/>
    <property type="match status" value="1"/>
</dbReference>
<reference evidence="3 4" key="1">
    <citation type="journal article" date="2019" name="Emerg. Microbes Infect.">
        <title>Comprehensive subspecies identification of 175 nontuberculous mycobacteria species based on 7547 genomic profiles.</title>
        <authorList>
            <person name="Matsumoto Y."/>
            <person name="Kinjo T."/>
            <person name="Motooka D."/>
            <person name="Nabeya D."/>
            <person name="Jung N."/>
            <person name="Uechi K."/>
            <person name="Horii T."/>
            <person name="Iida T."/>
            <person name="Fujita J."/>
            <person name="Nakamura S."/>
        </authorList>
    </citation>
    <scope>NUCLEOTIDE SEQUENCE [LARGE SCALE GENOMIC DNA]</scope>
    <source>
        <strain evidence="3 4">JCM 30395</strain>
    </source>
</reference>
<dbReference type="RefSeq" id="WP_163694623.1">
    <property type="nucleotide sequence ID" value="NZ_AP022595.1"/>
</dbReference>